<dbReference type="EMBL" id="JAGEPA010000001">
    <property type="protein sequence ID" value="MBO1435454.1"/>
    <property type="molecule type" value="Genomic_DNA"/>
</dbReference>
<keyword evidence="2" id="KW-1185">Reference proteome</keyword>
<protein>
    <submittedName>
        <fullName evidence="1">Uncharacterized protein</fullName>
    </submittedName>
</protein>
<name>A0ABS3MVB6_9BRAD</name>
<evidence type="ECO:0000313" key="1">
    <source>
        <dbReference type="EMBL" id="MBO1435454.1"/>
    </source>
</evidence>
<reference evidence="1" key="1">
    <citation type="journal article" date="2021" name="Int. J. Syst. Evol. Microbiol.">
        <title>Bradyrhizobium septentrionale sp. nov. (sv. septentrionale) and Bradyrhizobium quebecense sp. nov. (sv. septentrionale) associated with legumes native to Canada possess rearranged symbiosis genes and numerous insertion sequences.</title>
        <authorList>
            <person name="Bromfield E.S.P."/>
            <person name="Cloutier S."/>
        </authorList>
    </citation>
    <scope>NUCLEOTIDE SEQUENCE</scope>
    <source>
        <strain evidence="1">12S5</strain>
    </source>
</reference>
<organism evidence="1 2">
    <name type="scientific">Bradyrhizobium quebecense</name>
    <dbReference type="NCBI Taxonomy" id="2748629"/>
    <lineage>
        <taxon>Bacteria</taxon>
        <taxon>Pseudomonadati</taxon>
        <taxon>Pseudomonadota</taxon>
        <taxon>Alphaproteobacteria</taxon>
        <taxon>Hyphomicrobiales</taxon>
        <taxon>Nitrobacteraceae</taxon>
        <taxon>Bradyrhizobium</taxon>
    </lineage>
</organism>
<sequence>MVKRVLIQSGAGAAMSVSLPGVDVTTANIDQMVFDSRWSGHQFYASGILDSSQDSVATFFFPSTLDAVPFLAAYTDTNITLAPGSQYLGFTNFRGNNSDYWVYAQVTTSSLQFRFKFGNQVGRLYFALFRRIAG</sequence>
<comment type="caution">
    <text evidence="1">The sequence shown here is derived from an EMBL/GenBank/DDBJ whole genome shotgun (WGS) entry which is preliminary data.</text>
</comment>
<gene>
    <name evidence="1" type="ORF">J4P68_39995</name>
</gene>
<proteinExistence type="predicted"/>
<dbReference type="Proteomes" id="UP000692816">
    <property type="component" value="Unassembled WGS sequence"/>
</dbReference>
<dbReference type="RefSeq" id="WP_207840041.1">
    <property type="nucleotide sequence ID" value="NZ_CP088282.1"/>
</dbReference>
<accession>A0ABS3MVB6</accession>
<evidence type="ECO:0000313" key="2">
    <source>
        <dbReference type="Proteomes" id="UP000692816"/>
    </source>
</evidence>